<dbReference type="Gene3D" id="3.20.130.10">
    <property type="entry name" value="Fe-S hydro-lyase, tartrate dehydratase beta-type, catalytic domain"/>
    <property type="match status" value="1"/>
</dbReference>
<sequence>MKRLYIPVSNDEEIKSLKAGQEVLVSGRLFVARDAAHKRLFEMIQRGQDISINFKNGAIYYMGPCPEKPGEVIGPCGPTTAGRMDIYTPLMLELGVKVLIGKGKRSQQVKEAIKKHSSVYLATFGGAAVLIQSCVKSQRVVMFEELGAEAIREIEVEDLPCIVAVDSQGEDIYEIGPGKYAGNFK</sequence>
<dbReference type="PANTHER" id="PTHR43351:SF2">
    <property type="entry name" value="L(+)-TARTRATE DEHYDRATASE SUBUNIT BETA-RELATED"/>
    <property type="match status" value="1"/>
</dbReference>
<dbReference type="Pfam" id="PF05683">
    <property type="entry name" value="Fumerase_C"/>
    <property type="match status" value="1"/>
</dbReference>
<organism evidence="4 5">
    <name type="scientific">Caldicellulosiruptor morganii</name>
    <dbReference type="NCBI Taxonomy" id="1387555"/>
    <lineage>
        <taxon>Bacteria</taxon>
        <taxon>Bacillati</taxon>
        <taxon>Bacillota</taxon>
        <taxon>Bacillota incertae sedis</taxon>
        <taxon>Caldicellulosiruptorales</taxon>
        <taxon>Caldicellulosiruptoraceae</taxon>
        <taxon>Caldicellulosiruptor</taxon>
    </lineage>
</organism>
<dbReference type="InterPro" id="IPR004647">
    <property type="entry name" value="Fe-S_hydro-lyase_TtdB-typ_cat"/>
</dbReference>
<feature type="domain" description="Fe-S hydro-lyase tartrate dehydratase beta-type catalytic" evidence="3">
    <location>
        <begin position="10"/>
        <end position="174"/>
    </location>
</feature>
<dbReference type="RefSeq" id="WP_045170441.1">
    <property type="nucleotide sequence ID" value="NZ_CP113865.1"/>
</dbReference>
<evidence type="ECO:0000313" key="5">
    <source>
        <dbReference type="Proteomes" id="UP001164909"/>
    </source>
</evidence>
<evidence type="ECO:0000256" key="1">
    <source>
        <dbReference type="ARBA" id="ARBA00008876"/>
    </source>
</evidence>
<evidence type="ECO:0000313" key="4">
    <source>
        <dbReference type="EMBL" id="WAM34234.1"/>
    </source>
</evidence>
<comment type="similarity">
    <text evidence="1">Belongs to the class-I fumarase family.</text>
</comment>
<keyword evidence="2" id="KW-0456">Lyase</keyword>
<evidence type="ECO:0000256" key="2">
    <source>
        <dbReference type="ARBA" id="ARBA00023239"/>
    </source>
</evidence>
<proteinExistence type="inferred from homology"/>
<keyword evidence="5" id="KW-1185">Reference proteome</keyword>
<name>A0ABY7BN34_9FIRM</name>
<dbReference type="Proteomes" id="UP001164909">
    <property type="component" value="Chromosome"/>
</dbReference>
<dbReference type="SUPFAM" id="SSF117457">
    <property type="entry name" value="FumA C-terminal domain-like"/>
    <property type="match status" value="1"/>
</dbReference>
<gene>
    <name evidence="4" type="ORF">OTK00_000413</name>
</gene>
<accession>A0ABY7BN34</accession>
<dbReference type="EMBL" id="CP113865">
    <property type="protein sequence ID" value="WAM34234.1"/>
    <property type="molecule type" value="Genomic_DNA"/>
</dbReference>
<evidence type="ECO:0000259" key="3">
    <source>
        <dbReference type="Pfam" id="PF05683"/>
    </source>
</evidence>
<reference evidence="4" key="1">
    <citation type="submission" date="2022-12" db="EMBL/GenBank/DDBJ databases">
        <authorList>
            <person name="Bing R.G."/>
            <person name="Willard D.J."/>
            <person name="Manesh M.J.H."/>
            <person name="Laemthong T."/>
            <person name="Crosby J.R."/>
            <person name="Kelly R.M."/>
        </authorList>
    </citation>
    <scope>NUCLEOTIDE SEQUENCE</scope>
    <source>
        <strain evidence="4">DSM 8990</strain>
    </source>
</reference>
<dbReference type="NCBIfam" id="TIGR00723">
    <property type="entry name" value="ttdB_fumA_fumB"/>
    <property type="match status" value="1"/>
</dbReference>
<dbReference type="InterPro" id="IPR036660">
    <property type="entry name" value="Fe-S_hydroAse_TtdB_cat_sf"/>
</dbReference>
<dbReference type="PANTHER" id="PTHR43351">
    <property type="entry name" value="L(+)-TARTRATE DEHYDRATASE SUBUNIT BETA"/>
    <property type="match status" value="1"/>
</dbReference>
<protein>
    <submittedName>
        <fullName evidence="4">FumA C-terminus/TtdB family hydratase beta subunit</fullName>
    </submittedName>
</protein>